<keyword evidence="11" id="KW-1185">Reference proteome</keyword>
<evidence type="ECO:0000313" key="5">
    <source>
        <dbReference type="EMBL" id="ODM03422.1"/>
    </source>
</evidence>
<dbReference type="PROSITE" id="PS01124">
    <property type="entry name" value="HTH_ARAC_FAMILY_2"/>
    <property type="match status" value="1"/>
</dbReference>
<dbReference type="EMBL" id="MEHD01000044">
    <property type="protein sequence ID" value="ODR47829.1"/>
    <property type="molecule type" value="Genomic_DNA"/>
</dbReference>
<dbReference type="EMBL" id="MCGI01000006">
    <property type="protein sequence ID" value="ODM08211.1"/>
    <property type="molecule type" value="Genomic_DNA"/>
</dbReference>
<dbReference type="Proteomes" id="UP000094271">
    <property type="component" value="Unassembled WGS sequence"/>
</dbReference>
<accession>A0A1E3A3R2</accession>
<dbReference type="AlphaFoldDB" id="A0A1E3A3R2"/>
<dbReference type="InterPro" id="IPR009057">
    <property type="entry name" value="Homeodomain-like_sf"/>
</dbReference>
<keyword evidence="3" id="KW-0804">Transcription</keyword>
<proteinExistence type="predicted"/>
<reference evidence="9 12" key="1">
    <citation type="submission" date="2016-07" db="EMBL/GenBank/DDBJ databases">
        <title>Characterization of isolates of Eisenbergiella tayi derived from blood cultures, using whole genome sequencing.</title>
        <authorList>
            <person name="Burdz T."/>
            <person name="Wiebe D."/>
            <person name="Huynh C."/>
            <person name="Bernard K."/>
        </authorList>
    </citation>
    <scope>NUCLEOTIDE SEQUENCE [LARGE SCALE GENOMIC DNA]</scope>
    <source>
        <strain evidence="5 9">NML 110608</strain>
        <strain evidence="6 12">NML 120489</strain>
    </source>
</reference>
<comment type="caution">
    <text evidence="5">The sequence shown here is derived from an EMBL/GenBank/DDBJ whole genome shotgun (WGS) entry which is preliminary data.</text>
</comment>
<sequence length="136" mass="15620">MSNESAVRSVLQYIRDNLNEDLTLEKIAKELNYSRFYIARAFAENTGCTIYKYIQGRRLTEAAEKLVYTDIPIVEIACEASYSSQQAFTLAFHKLYGCTPQEYRIKGDFYPKQTEISMCSRFYSASCRNKAGRMAA</sequence>
<protein>
    <submittedName>
        <fullName evidence="5">Multiple antibiotic resistance protein MarA</fullName>
    </submittedName>
</protein>
<dbReference type="EMBL" id="MEHA01000016">
    <property type="protein sequence ID" value="ODR48757.1"/>
    <property type="molecule type" value="Genomic_DNA"/>
</dbReference>
<evidence type="ECO:0000259" key="4">
    <source>
        <dbReference type="PROSITE" id="PS01124"/>
    </source>
</evidence>
<dbReference type="EMBL" id="MCGH01000003">
    <property type="protein sequence ID" value="ODM03422.1"/>
    <property type="molecule type" value="Genomic_DNA"/>
</dbReference>
<evidence type="ECO:0000313" key="8">
    <source>
        <dbReference type="EMBL" id="ODR48757.1"/>
    </source>
</evidence>
<dbReference type="GO" id="GO:0043565">
    <property type="term" value="F:sequence-specific DNA binding"/>
    <property type="evidence" value="ECO:0007669"/>
    <property type="project" value="InterPro"/>
</dbReference>
<dbReference type="Gene3D" id="1.10.10.60">
    <property type="entry name" value="Homeodomain-like"/>
    <property type="match status" value="2"/>
</dbReference>
<dbReference type="Proteomes" id="UP000094067">
    <property type="component" value="Unassembled WGS sequence"/>
</dbReference>
<gene>
    <name evidence="5" type="primary">marA_4</name>
    <name evidence="6" type="synonym">marA_5</name>
    <name evidence="6" type="ORF">BEH84_05536</name>
    <name evidence="8" type="ORF">BEI59_20525</name>
    <name evidence="5" type="ORF">BEI61_04218</name>
    <name evidence="7" type="ORF">BEI63_26150</name>
</gene>
<dbReference type="Proteomes" id="UP000094869">
    <property type="component" value="Unassembled WGS sequence"/>
</dbReference>
<name>A0A1E3A3R2_9FIRM</name>
<organism evidence="5 9">
    <name type="scientific">Eisenbergiella tayi</name>
    <dbReference type="NCBI Taxonomy" id="1432052"/>
    <lineage>
        <taxon>Bacteria</taxon>
        <taxon>Bacillati</taxon>
        <taxon>Bacillota</taxon>
        <taxon>Clostridia</taxon>
        <taxon>Lachnospirales</taxon>
        <taxon>Lachnospiraceae</taxon>
        <taxon>Eisenbergiella</taxon>
    </lineage>
</organism>
<evidence type="ECO:0000256" key="2">
    <source>
        <dbReference type="ARBA" id="ARBA00023125"/>
    </source>
</evidence>
<evidence type="ECO:0000313" key="11">
    <source>
        <dbReference type="Proteomes" id="UP000094869"/>
    </source>
</evidence>
<keyword evidence="2" id="KW-0238">DNA-binding</keyword>
<dbReference type="OrthoDB" id="8365150at2"/>
<dbReference type="PRINTS" id="PR00032">
    <property type="entry name" value="HTHARAC"/>
</dbReference>
<evidence type="ECO:0000313" key="10">
    <source>
        <dbReference type="Proteomes" id="UP000094271"/>
    </source>
</evidence>
<dbReference type="InterPro" id="IPR018060">
    <property type="entry name" value="HTH_AraC"/>
</dbReference>
<dbReference type="Pfam" id="PF12833">
    <property type="entry name" value="HTH_18"/>
    <property type="match status" value="1"/>
</dbReference>
<dbReference type="Proteomes" id="UP000095003">
    <property type="component" value="Unassembled WGS sequence"/>
</dbReference>
<feature type="domain" description="HTH araC/xylS-type" evidence="4">
    <location>
        <begin position="8"/>
        <end position="106"/>
    </location>
</feature>
<reference evidence="8 10" key="3">
    <citation type="submission" date="2016-08" db="EMBL/GenBank/DDBJ databases">
        <authorList>
            <person name="Seilhamer J.J."/>
        </authorList>
    </citation>
    <scope>NUCLEOTIDE SEQUENCE [LARGE SCALE GENOMIC DNA]</scope>
    <source>
        <strain evidence="8 10">NML150140-1</strain>
    </source>
</reference>
<dbReference type="GeneID" id="93301402"/>
<dbReference type="SMART" id="SM00342">
    <property type="entry name" value="HTH_ARAC"/>
    <property type="match status" value="1"/>
</dbReference>
<reference evidence="7 11" key="2">
    <citation type="submission" date="2016-08" db="EMBL/GenBank/DDBJ databases">
        <title>Characterization of Isolates of Eisenbergiella tayi Derived from Blood Cultures, Using Whole Genome Sequencing.</title>
        <authorList>
            <person name="Bernier A.-M."/>
            <person name="Burdz T."/>
            <person name="Wiebe D."/>
            <person name="Bernard K."/>
        </authorList>
    </citation>
    <scope>NUCLEOTIDE SEQUENCE [LARGE SCALE GENOMIC DNA]</scope>
    <source>
        <strain evidence="7 11">NML120146</strain>
    </source>
</reference>
<dbReference type="RefSeq" id="WP_009250660.1">
    <property type="nucleotide sequence ID" value="NZ_BAABXS010000001.1"/>
</dbReference>
<evidence type="ECO:0000313" key="6">
    <source>
        <dbReference type="EMBL" id="ODM08211.1"/>
    </source>
</evidence>
<evidence type="ECO:0000313" key="9">
    <source>
        <dbReference type="Proteomes" id="UP000094067"/>
    </source>
</evidence>
<dbReference type="InterPro" id="IPR020449">
    <property type="entry name" value="Tscrpt_reg_AraC-type_HTH"/>
</dbReference>
<dbReference type="PANTHER" id="PTHR47504">
    <property type="entry name" value="RIGHT ORIGIN-BINDING PROTEIN"/>
    <property type="match status" value="1"/>
</dbReference>
<dbReference type="InterPro" id="IPR050959">
    <property type="entry name" value="MarA-like"/>
</dbReference>
<evidence type="ECO:0000256" key="1">
    <source>
        <dbReference type="ARBA" id="ARBA00023015"/>
    </source>
</evidence>
<dbReference type="SUPFAM" id="SSF46689">
    <property type="entry name" value="Homeodomain-like"/>
    <property type="match status" value="2"/>
</dbReference>
<keyword evidence="1" id="KW-0805">Transcription regulation</keyword>
<dbReference type="GO" id="GO:0003700">
    <property type="term" value="F:DNA-binding transcription factor activity"/>
    <property type="evidence" value="ECO:0007669"/>
    <property type="project" value="InterPro"/>
</dbReference>
<evidence type="ECO:0000313" key="7">
    <source>
        <dbReference type="EMBL" id="ODR47829.1"/>
    </source>
</evidence>
<evidence type="ECO:0000313" key="12">
    <source>
        <dbReference type="Proteomes" id="UP000095003"/>
    </source>
</evidence>
<dbReference type="PANTHER" id="PTHR47504:SF5">
    <property type="entry name" value="RIGHT ORIGIN-BINDING PROTEIN"/>
    <property type="match status" value="1"/>
</dbReference>
<evidence type="ECO:0000256" key="3">
    <source>
        <dbReference type="ARBA" id="ARBA00023163"/>
    </source>
</evidence>